<sequence length="94" mass="10476">MRVQTENTRSLLGYTGFLVRHAFMDSTHPTTGLCFLYWDFESLAMDLSPALLTYAEYFDSTISGALLLTIGSCLFFWLSSSHVWSSGLCSLAFG</sequence>
<evidence type="ECO:0000256" key="1">
    <source>
        <dbReference type="SAM" id="Phobius"/>
    </source>
</evidence>
<keyword evidence="1" id="KW-0472">Membrane</keyword>
<dbReference type="AlphaFoldDB" id="A0A5C3LGS7"/>
<evidence type="ECO:0000313" key="3">
    <source>
        <dbReference type="Proteomes" id="UP000307440"/>
    </source>
</evidence>
<protein>
    <submittedName>
        <fullName evidence="2">Uncharacterized protein</fullName>
    </submittedName>
</protein>
<evidence type="ECO:0000313" key="2">
    <source>
        <dbReference type="EMBL" id="TFK27731.1"/>
    </source>
</evidence>
<gene>
    <name evidence="2" type="ORF">FA15DRAFT_666199</name>
</gene>
<organism evidence="2 3">
    <name type="scientific">Coprinopsis marcescibilis</name>
    <name type="common">Agaric fungus</name>
    <name type="synonym">Psathyrella marcescibilis</name>
    <dbReference type="NCBI Taxonomy" id="230819"/>
    <lineage>
        <taxon>Eukaryota</taxon>
        <taxon>Fungi</taxon>
        <taxon>Dikarya</taxon>
        <taxon>Basidiomycota</taxon>
        <taxon>Agaricomycotina</taxon>
        <taxon>Agaricomycetes</taxon>
        <taxon>Agaricomycetidae</taxon>
        <taxon>Agaricales</taxon>
        <taxon>Agaricineae</taxon>
        <taxon>Psathyrellaceae</taxon>
        <taxon>Coprinopsis</taxon>
    </lineage>
</organism>
<dbReference type="EMBL" id="ML210162">
    <property type="protein sequence ID" value="TFK27731.1"/>
    <property type="molecule type" value="Genomic_DNA"/>
</dbReference>
<keyword evidence="3" id="KW-1185">Reference proteome</keyword>
<accession>A0A5C3LGS7</accession>
<proteinExistence type="predicted"/>
<dbReference type="Proteomes" id="UP000307440">
    <property type="component" value="Unassembled WGS sequence"/>
</dbReference>
<name>A0A5C3LGS7_COPMA</name>
<keyword evidence="1" id="KW-1133">Transmembrane helix</keyword>
<keyword evidence="1" id="KW-0812">Transmembrane</keyword>
<reference evidence="2 3" key="1">
    <citation type="journal article" date="2019" name="Nat. Ecol. Evol.">
        <title>Megaphylogeny resolves global patterns of mushroom evolution.</title>
        <authorList>
            <person name="Varga T."/>
            <person name="Krizsan K."/>
            <person name="Foldi C."/>
            <person name="Dima B."/>
            <person name="Sanchez-Garcia M."/>
            <person name="Sanchez-Ramirez S."/>
            <person name="Szollosi G.J."/>
            <person name="Szarkandi J.G."/>
            <person name="Papp V."/>
            <person name="Albert L."/>
            <person name="Andreopoulos W."/>
            <person name="Angelini C."/>
            <person name="Antonin V."/>
            <person name="Barry K.W."/>
            <person name="Bougher N.L."/>
            <person name="Buchanan P."/>
            <person name="Buyck B."/>
            <person name="Bense V."/>
            <person name="Catcheside P."/>
            <person name="Chovatia M."/>
            <person name="Cooper J."/>
            <person name="Damon W."/>
            <person name="Desjardin D."/>
            <person name="Finy P."/>
            <person name="Geml J."/>
            <person name="Haridas S."/>
            <person name="Hughes K."/>
            <person name="Justo A."/>
            <person name="Karasinski D."/>
            <person name="Kautmanova I."/>
            <person name="Kiss B."/>
            <person name="Kocsube S."/>
            <person name="Kotiranta H."/>
            <person name="LaButti K.M."/>
            <person name="Lechner B.E."/>
            <person name="Liimatainen K."/>
            <person name="Lipzen A."/>
            <person name="Lukacs Z."/>
            <person name="Mihaltcheva S."/>
            <person name="Morgado L.N."/>
            <person name="Niskanen T."/>
            <person name="Noordeloos M.E."/>
            <person name="Ohm R.A."/>
            <person name="Ortiz-Santana B."/>
            <person name="Ovrebo C."/>
            <person name="Racz N."/>
            <person name="Riley R."/>
            <person name="Savchenko A."/>
            <person name="Shiryaev A."/>
            <person name="Soop K."/>
            <person name="Spirin V."/>
            <person name="Szebenyi C."/>
            <person name="Tomsovsky M."/>
            <person name="Tulloss R.E."/>
            <person name="Uehling J."/>
            <person name="Grigoriev I.V."/>
            <person name="Vagvolgyi C."/>
            <person name="Papp T."/>
            <person name="Martin F.M."/>
            <person name="Miettinen O."/>
            <person name="Hibbett D.S."/>
            <person name="Nagy L.G."/>
        </authorList>
    </citation>
    <scope>NUCLEOTIDE SEQUENCE [LARGE SCALE GENOMIC DNA]</scope>
    <source>
        <strain evidence="2 3">CBS 121175</strain>
    </source>
</reference>
<feature type="transmembrane region" description="Helical" evidence="1">
    <location>
        <begin position="57"/>
        <end position="78"/>
    </location>
</feature>